<dbReference type="Proteomes" id="UP000744980">
    <property type="component" value="Unassembled WGS sequence"/>
</dbReference>
<keyword evidence="4" id="KW-1185">Reference proteome</keyword>
<comment type="similarity">
    <text evidence="1 2">Belongs to the arylamine N-acetyltransferase family.</text>
</comment>
<evidence type="ECO:0000313" key="4">
    <source>
        <dbReference type="Proteomes" id="UP000744980"/>
    </source>
</evidence>
<reference evidence="3 4" key="1">
    <citation type="submission" date="2020-01" db="EMBL/GenBank/DDBJ databases">
        <title>Draft genome assembly of Ensifer adhaerens T173.</title>
        <authorList>
            <person name="Craig J.E."/>
            <person name="Stinchcombe J.R."/>
        </authorList>
    </citation>
    <scope>NUCLEOTIDE SEQUENCE [LARGE SCALE GENOMIC DNA]</scope>
    <source>
        <strain evidence="3 4">T173</strain>
    </source>
</reference>
<gene>
    <name evidence="3" type="ORF">GFB56_19060</name>
</gene>
<dbReference type="Gene3D" id="2.40.128.150">
    <property type="entry name" value="Cysteine proteinases"/>
    <property type="match status" value="1"/>
</dbReference>
<dbReference type="InterPro" id="IPR001447">
    <property type="entry name" value="Arylamine_N-AcTrfase"/>
</dbReference>
<name>A0AAW4FMS7_9HYPH</name>
<dbReference type="EMBL" id="WXFA01000012">
    <property type="protein sequence ID" value="MBM3092884.1"/>
    <property type="molecule type" value="Genomic_DNA"/>
</dbReference>
<proteinExistence type="inferred from homology"/>
<evidence type="ECO:0000256" key="1">
    <source>
        <dbReference type="ARBA" id="ARBA00006547"/>
    </source>
</evidence>
<dbReference type="Pfam" id="PF00797">
    <property type="entry name" value="Acetyltransf_2"/>
    <property type="match status" value="1"/>
</dbReference>
<accession>A0AAW4FMS7</accession>
<comment type="caution">
    <text evidence="3">The sequence shown here is derived from an EMBL/GenBank/DDBJ whole genome shotgun (WGS) entry which is preliminary data.</text>
</comment>
<dbReference type="AlphaFoldDB" id="A0AAW4FMS7"/>
<dbReference type="RefSeq" id="WP_057216596.1">
    <property type="nucleotide sequence ID" value="NZ_CP083374.1"/>
</dbReference>
<evidence type="ECO:0000256" key="2">
    <source>
        <dbReference type="RuleBase" id="RU003452"/>
    </source>
</evidence>
<organism evidence="3 4">
    <name type="scientific">Ensifer canadensis</name>
    <dbReference type="NCBI Taxonomy" id="555315"/>
    <lineage>
        <taxon>Bacteria</taxon>
        <taxon>Pseudomonadati</taxon>
        <taxon>Pseudomonadota</taxon>
        <taxon>Alphaproteobacteria</taxon>
        <taxon>Hyphomicrobiales</taxon>
        <taxon>Rhizobiaceae</taxon>
        <taxon>Sinorhizobium/Ensifer group</taxon>
        <taxon>Ensifer</taxon>
    </lineage>
</organism>
<evidence type="ECO:0000313" key="3">
    <source>
        <dbReference type="EMBL" id="MBM3092884.1"/>
    </source>
</evidence>
<dbReference type="Gene3D" id="3.30.2140.10">
    <property type="entry name" value="Arylamine N-acetyltransferase"/>
    <property type="match status" value="1"/>
</dbReference>
<dbReference type="PRINTS" id="PR01543">
    <property type="entry name" value="ANATRNSFRASE"/>
</dbReference>
<protein>
    <submittedName>
        <fullName evidence="3">Arylamine N-acetyltransferase</fullName>
    </submittedName>
</protein>
<dbReference type="PANTHER" id="PTHR11786">
    <property type="entry name" value="N-HYDROXYARYLAMINE O-ACETYLTRANSFERASE"/>
    <property type="match status" value="1"/>
</dbReference>
<sequence length="275" mass="30562">MPRSAVPVDLDQYFARIGYGGPRSPDLANLRAIIAHHVATIPFEAIDVLLGHGIDLSPATVDVKLIARRRGGYCFEHNGLFQRVLLSLGYVAEPLIARVLWMRERTAPPPAWSHMALRVVVDGVAYLVDVGFGSCVPTLPLRFDVAAPQPTTHEMFRLTATPEGFLLKVLLAAKWSPVYEVSTRICADEEYDIANAGASTHPHSHFRQQLLVALTTPEARNVLLGNRLTIRHRNGQVDRRWLDAVATEEALINLFGLPFQNEWRRILPQVTSTPA</sequence>
<dbReference type="PANTHER" id="PTHR11786:SF0">
    <property type="entry name" value="ARYLAMINE N-ACETYLTRANSFERASE 4-RELATED"/>
    <property type="match status" value="1"/>
</dbReference>
<dbReference type="GO" id="GO:0016407">
    <property type="term" value="F:acetyltransferase activity"/>
    <property type="evidence" value="ECO:0007669"/>
    <property type="project" value="InterPro"/>
</dbReference>
<dbReference type="SUPFAM" id="SSF54001">
    <property type="entry name" value="Cysteine proteinases"/>
    <property type="match status" value="1"/>
</dbReference>
<dbReference type="InterPro" id="IPR038765">
    <property type="entry name" value="Papain-like_cys_pep_sf"/>
</dbReference>